<sequence length="511" mass="52298">MTGTGTLIRLILRRDRVLLPLWAILVALIPAGYASSFKGLFPTAADLAGYARVSMSSPGFIALYGPLRGDSLGEIVAWRAGFFPVIIGLISLLTVIRHTRTEEEAGRTELIGSGIVGRHAAFAAALITTVGANLVLFAIISVTMIGQGQPVGGSVLLGLSFALSGCVFAALGAVTAQLSGSARTARSIAIVVLGVAFVLRLAGDVDTGVSWLSWVSPIGWVQHVFAYGENDVLPLLLALLLVAGLVVLGSVLVSRRDVGEGLIAARPGPATGTISGPIGLAWRLHRGVLTGWILGFAALGLVFGGVASSIADLAADNSDLAAILRRLGGNSFLVGMIAVLGLIAAAYGVQAALRLRDEEATGHTEAILATPVGRLRWLASHVVFSLLGPAAALLVGGLLCGLTAGGHQLATVLGAAAAQLPAVWVLTALTVLLFGAFPRQASAAWGAVAACFLILMMGAVLGLDQWVLDLSPFTHVGHGLSATPFVTLTAIAAVLATAGTLAFRHRDIPSA</sequence>
<evidence type="ECO:0000313" key="3">
    <source>
        <dbReference type="Proteomes" id="UP000603200"/>
    </source>
</evidence>
<keyword evidence="1" id="KW-0472">Membrane</keyword>
<comment type="caution">
    <text evidence="2">The sequence shown here is derived from an EMBL/GenBank/DDBJ whole genome shotgun (WGS) entry which is preliminary data.</text>
</comment>
<name>A0ABQ3ZMJ8_9ACTN</name>
<organism evidence="2 3">
    <name type="scientific">Winogradskya humida</name>
    <dbReference type="NCBI Taxonomy" id="113566"/>
    <lineage>
        <taxon>Bacteria</taxon>
        <taxon>Bacillati</taxon>
        <taxon>Actinomycetota</taxon>
        <taxon>Actinomycetes</taxon>
        <taxon>Micromonosporales</taxon>
        <taxon>Micromonosporaceae</taxon>
        <taxon>Winogradskya</taxon>
    </lineage>
</organism>
<proteinExistence type="predicted"/>
<dbReference type="Proteomes" id="UP000603200">
    <property type="component" value="Unassembled WGS sequence"/>
</dbReference>
<feature type="transmembrane region" description="Helical" evidence="1">
    <location>
        <begin position="444"/>
        <end position="463"/>
    </location>
</feature>
<evidence type="ECO:0000313" key="2">
    <source>
        <dbReference type="EMBL" id="GIE19417.1"/>
    </source>
</evidence>
<feature type="transmembrane region" description="Helical" evidence="1">
    <location>
        <begin position="289"/>
        <end position="311"/>
    </location>
</feature>
<keyword evidence="1" id="KW-1133">Transmembrane helix</keyword>
<gene>
    <name evidence="2" type="ORF">Ahu01nite_025190</name>
</gene>
<feature type="transmembrane region" description="Helical" evidence="1">
    <location>
        <begin position="483"/>
        <end position="503"/>
    </location>
</feature>
<feature type="transmembrane region" description="Helical" evidence="1">
    <location>
        <begin position="120"/>
        <end position="145"/>
    </location>
</feature>
<protein>
    <submittedName>
        <fullName evidence="2">Exporter of polyketide antibiotics</fullName>
    </submittedName>
</protein>
<feature type="transmembrane region" description="Helical" evidence="1">
    <location>
        <begin position="151"/>
        <end position="176"/>
    </location>
</feature>
<feature type="transmembrane region" description="Helical" evidence="1">
    <location>
        <begin position="232"/>
        <end position="253"/>
    </location>
</feature>
<feature type="transmembrane region" description="Helical" evidence="1">
    <location>
        <begin position="188"/>
        <end position="212"/>
    </location>
</feature>
<keyword evidence="1" id="KW-0812">Transmembrane</keyword>
<reference evidence="2 3" key="1">
    <citation type="submission" date="2021-01" db="EMBL/GenBank/DDBJ databases">
        <title>Whole genome shotgun sequence of Actinoplanes humidus NBRC 14915.</title>
        <authorList>
            <person name="Komaki H."/>
            <person name="Tamura T."/>
        </authorList>
    </citation>
    <scope>NUCLEOTIDE SEQUENCE [LARGE SCALE GENOMIC DNA]</scope>
    <source>
        <strain evidence="2 3">NBRC 14915</strain>
    </source>
</reference>
<accession>A0ABQ3ZMJ8</accession>
<keyword evidence="3" id="KW-1185">Reference proteome</keyword>
<feature type="transmembrane region" description="Helical" evidence="1">
    <location>
        <begin position="331"/>
        <end position="349"/>
    </location>
</feature>
<feature type="transmembrane region" description="Helical" evidence="1">
    <location>
        <begin position="382"/>
        <end position="404"/>
    </location>
</feature>
<feature type="transmembrane region" description="Helical" evidence="1">
    <location>
        <begin position="76"/>
        <end position="99"/>
    </location>
</feature>
<dbReference type="RefSeq" id="WP_203836649.1">
    <property type="nucleotide sequence ID" value="NZ_BAAATV010000005.1"/>
</dbReference>
<dbReference type="EMBL" id="BOMN01000029">
    <property type="protein sequence ID" value="GIE19417.1"/>
    <property type="molecule type" value="Genomic_DNA"/>
</dbReference>
<feature type="transmembrane region" description="Helical" evidence="1">
    <location>
        <begin position="416"/>
        <end position="437"/>
    </location>
</feature>
<evidence type="ECO:0000256" key="1">
    <source>
        <dbReference type="SAM" id="Phobius"/>
    </source>
</evidence>